<keyword evidence="5 9" id="KW-0812">Transmembrane</keyword>
<name>A0ABV6S0P4_9GAMM</name>
<keyword evidence="4" id="KW-1003">Cell membrane</keyword>
<evidence type="ECO:0000256" key="9">
    <source>
        <dbReference type="SAM" id="Phobius"/>
    </source>
</evidence>
<sequence>MEPLYLVVLLFATVILLLNSFSRLLQRLSLPAPTLALLAGLLLGPHALGVLDLRLMTPDPQRLLEEVARFTLAVGLVGVALRLPHGYWRKNRRWILGAIGIGMPVMFLTATAVLALGTGLPILLALLIAAIITPTDPIVTTPIVTGSVAEEHVPERVRFNLSAESGLNDGLGVLFVMLAVLSITRPAGDAWLELLTRVLLWEVLGGAAIGLVAGFGLGRLFNYTKKQGLMEETSALGFVLALALVVLGASRVLAVDAVLAVFVAAAVFGQVVPRSEAKREDRIDDTVNRFVALPAFLLLGLSLPVDRWLRDGPWVAIVVLAALLLRRFVGIWVARPVFAPLHSRSETLFLSWFAPVGISALLYATIAERHTGDPRIFPLATLAITISVFVHGLSSMPWSTWLQRRAEAAAEQNRVSGTNDAP</sequence>
<dbReference type="InterPro" id="IPR038770">
    <property type="entry name" value="Na+/solute_symporter_sf"/>
</dbReference>
<feature type="transmembrane region" description="Helical" evidence="9">
    <location>
        <begin position="170"/>
        <end position="187"/>
    </location>
</feature>
<feature type="transmembrane region" description="Helical" evidence="9">
    <location>
        <begin position="6"/>
        <end position="22"/>
    </location>
</feature>
<evidence type="ECO:0000256" key="5">
    <source>
        <dbReference type="ARBA" id="ARBA00022692"/>
    </source>
</evidence>
<keyword evidence="6 9" id="KW-1133">Transmembrane helix</keyword>
<dbReference type="EMBL" id="JBHLTG010000009">
    <property type="protein sequence ID" value="MFC0681713.1"/>
    <property type="molecule type" value="Genomic_DNA"/>
</dbReference>
<evidence type="ECO:0000256" key="6">
    <source>
        <dbReference type="ARBA" id="ARBA00022989"/>
    </source>
</evidence>
<dbReference type="PANTHER" id="PTHR32507">
    <property type="entry name" value="NA(+)/H(+) ANTIPORTER 1"/>
    <property type="match status" value="1"/>
</dbReference>
<evidence type="ECO:0000313" key="12">
    <source>
        <dbReference type="Proteomes" id="UP001589896"/>
    </source>
</evidence>
<evidence type="ECO:0000256" key="2">
    <source>
        <dbReference type="ARBA" id="ARBA00022448"/>
    </source>
</evidence>
<dbReference type="InterPro" id="IPR006153">
    <property type="entry name" value="Cation/H_exchanger_TM"/>
</dbReference>
<evidence type="ECO:0000256" key="4">
    <source>
        <dbReference type="ARBA" id="ARBA00022475"/>
    </source>
</evidence>
<gene>
    <name evidence="11" type="ORF">ACFFGH_28110</name>
</gene>
<organism evidence="11 12">
    <name type="scientific">Lysobacter korlensis</name>
    <dbReference type="NCBI Taxonomy" id="553636"/>
    <lineage>
        <taxon>Bacteria</taxon>
        <taxon>Pseudomonadati</taxon>
        <taxon>Pseudomonadota</taxon>
        <taxon>Gammaproteobacteria</taxon>
        <taxon>Lysobacterales</taxon>
        <taxon>Lysobacteraceae</taxon>
        <taxon>Lysobacter</taxon>
    </lineage>
</organism>
<feature type="transmembrane region" description="Helical" evidence="9">
    <location>
        <begin position="67"/>
        <end position="84"/>
    </location>
</feature>
<feature type="transmembrane region" description="Helical" evidence="9">
    <location>
        <begin position="376"/>
        <end position="394"/>
    </location>
</feature>
<feature type="transmembrane region" description="Helical" evidence="9">
    <location>
        <begin position="314"/>
        <end position="334"/>
    </location>
</feature>
<comment type="subcellular location">
    <subcellularLocation>
        <location evidence="1">Cell membrane</location>
        <topology evidence="1">Multi-pass membrane protein</topology>
    </subcellularLocation>
</comment>
<keyword evidence="7" id="KW-0406">Ion transport</keyword>
<evidence type="ECO:0000256" key="1">
    <source>
        <dbReference type="ARBA" id="ARBA00004651"/>
    </source>
</evidence>
<keyword evidence="3" id="KW-0050">Antiport</keyword>
<evidence type="ECO:0000256" key="8">
    <source>
        <dbReference type="ARBA" id="ARBA00023136"/>
    </source>
</evidence>
<keyword evidence="12" id="KW-1185">Reference proteome</keyword>
<keyword evidence="2" id="KW-0813">Transport</keyword>
<feature type="transmembrane region" description="Helical" evidence="9">
    <location>
        <begin position="34"/>
        <end position="55"/>
    </location>
</feature>
<feature type="transmembrane region" description="Helical" evidence="9">
    <location>
        <begin position="346"/>
        <end position="364"/>
    </location>
</feature>
<feature type="transmembrane region" description="Helical" evidence="9">
    <location>
        <begin position="105"/>
        <end position="132"/>
    </location>
</feature>
<dbReference type="Pfam" id="PF00999">
    <property type="entry name" value="Na_H_Exchanger"/>
    <property type="match status" value="1"/>
</dbReference>
<dbReference type="PANTHER" id="PTHR32507:SF8">
    <property type="entry name" value="CNH1P"/>
    <property type="match status" value="1"/>
</dbReference>
<evidence type="ECO:0000313" key="11">
    <source>
        <dbReference type="EMBL" id="MFC0681713.1"/>
    </source>
</evidence>
<evidence type="ECO:0000256" key="3">
    <source>
        <dbReference type="ARBA" id="ARBA00022449"/>
    </source>
</evidence>
<feature type="transmembrane region" description="Helical" evidence="9">
    <location>
        <begin position="238"/>
        <end position="269"/>
    </location>
</feature>
<feature type="domain" description="Cation/H+ exchanger transmembrane" evidence="10">
    <location>
        <begin position="21"/>
        <end position="398"/>
    </location>
</feature>
<dbReference type="RefSeq" id="WP_386674835.1">
    <property type="nucleotide sequence ID" value="NZ_JBHLTG010000009.1"/>
</dbReference>
<feature type="transmembrane region" description="Helical" evidence="9">
    <location>
        <begin position="199"/>
        <end position="218"/>
    </location>
</feature>
<keyword evidence="8 9" id="KW-0472">Membrane</keyword>
<dbReference type="Proteomes" id="UP001589896">
    <property type="component" value="Unassembled WGS sequence"/>
</dbReference>
<evidence type="ECO:0000256" key="7">
    <source>
        <dbReference type="ARBA" id="ARBA00023065"/>
    </source>
</evidence>
<accession>A0ABV6S0P4</accession>
<proteinExistence type="predicted"/>
<dbReference type="Gene3D" id="1.20.1530.20">
    <property type="match status" value="1"/>
</dbReference>
<protein>
    <submittedName>
        <fullName evidence="11">Cation:proton antiporter</fullName>
    </submittedName>
</protein>
<comment type="caution">
    <text evidence="11">The sequence shown here is derived from an EMBL/GenBank/DDBJ whole genome shotgun (WGS) entry which is preliminary data.</text>
</comment>
<evidence type="ECO:0000259" key="10">
    <source>
        <dbReference type="Pfam" id="PF00999"/>
    </source>
</evidence>
<reference evidence="11 12" key="1">
    <citation type="submission" date="2024-09" db="EMBL/GenBank/DDBJ databases">
        <authorList>
            <person name="Sun Q."/>
            <person name="Mori K."/>
        </authorList>
    </citation>
    <scope>NUCLEOTIDE SEQUENCE [LARGE SCALE GENOMIC DNA]</scope>
    <source>
        <strain evidence="11 12">KCTC 23076</strain>
    </source>
</reference>